<dbReference type="RefSeq" id="XP_046072948.1">
    <property type="nucleotide sequence ID" value="XM_046209476.1"/>
</dbReference>
<gene>
    <name evidence="2" type="ORF">BGW36DRAFT_146688</name>
</gene>
<proteinExistence type="predicted"/>
<evidence type="ECO:0000256" key="1">
    <source>
        <dbReference type="SAM" id="MobiDB-lite"/>
    </source>
</evidence>
<feature type="compositionally biased region" description="Polar residues" evidence="1">
    <location>
        <begin position="90"/>
        <end position="101"/>
    </location>
</feature>
<feature type="compositionally biased region" description="Polar residues" evidence="1">
    <location>
        <begin position="1"/>
        <end position="10"/>
    </location>
</feature>
<keyword evidence="3" id="KW-1185">Reference proteome</keyword>
<dbReference type="AlphaFoldDB" id="A0AAD4KU59"/>
<feature type="region of interest" description="Disordered" evidence="1">
    <location>
        <begin position="1"/>
        <end position="42"/>
    </location>
</feature>
<dbReference type="EMBL" id="JAJTJA010000005">
    <property type="protein sequence ID" value="KAH8698484.1"/>
    <property type="molecule type" value="Genomic_DNA"/>
</dbReference>
<dbReference type="Proteomes" id="UP001201262">
    <property type="component" value="Unassembled WGS sequence"/>
</dbReference>
<feature type="compositionally biased region" description="Polar residues" evidence="1">
    <location>
        <begin position="61"/>
        <end position="83"/>
    </location>
</feature>
<organism evidence="2 3">
    <name type="scientific">Talaromyces proteolyticus</name>
    <dbReference type="NCBI Taxonomy" id="1131652"/>
    <lineage>
        <taxon>Eukaryota</taxon>
        <taxon>Fungi</taxon>
        <taxon>Dikarya</taxon>
        <taxon>Ascomycota</taxon>
        <taxon>Pezizomycotina</taxon>
        <taxon>Eurotiomycetes</taxon>
        <taxon>Eurotiomycetidae</taxon>
        <taxon>Eurotiales</taxon>
        <taxon>Trichocomaceae</taxon>
        <taxon>Talaromyces</taxon>
        <taxon>Talaromyces sect. Bacilispori</taxon>
    </lineage>
</organism>
<feature type="region of interest" description="Disordered" evidence="1">
    <location>
        <begin position="55"/>
        <end position="101"/>
    </location>
</feature>
<feature type="compositionally biased region" description="Basic and acidic residues" evidence="1">
    <location>
        <begin position="12"/>
        <end position="21"/>
    </location>
</feature>
<evidence type="ECO:0000313" key="3">
    <source>
        <dbReference type="Proteomes" id="UP001201262"/>
    </source>
</evidence>
<accession>A0AAD4KU59</accession>
<reference evidence="2" key="1">
    <citation type="submission" date="2021-12" db="EMBL/GenBank/DDBJ databases">
        <title>Convergent genome expansion in fungi linked to evolution of root-endophyte symbiosis.</title>
        <authorList>
            <consortium name="DOE Joint Genome Institute"/>
            <person name="Ke Y.-H."/>
            <person name="Bonito G."/>
            <person name="Liao H.-L."/>
            <person name="Looney B."/>
            <person name="Rojas-Flechas A."/>
            <person name="Nash J."/>
            <person name="Hameed K."/>
            <person name="Schadt C."/>
            <person name="Martin F."/>
            <person name="Crous P.W."/>
            <person name="Miettinen O."/>
            <person name="Magnuson J.K."/>
            <person name="Labbe J."/>
            <person name="Jacobson D."/>
            <person name="Doktycz M.J."/>
            <person name="Veneault-Fourrey C."/>
            <person name="Kuo A."/>
            <person name="Mondo S."/>
            <person name="Calhoun S."/>
            <person name="Riley R."/>
            <person name="Ohm R."/>
            <person name="LaButti K."/>
            <person name="Andreopoulos B."/>
            <person name="Pangilinan J."/>
            <person name="Nolan M."/>
            <person name="Tritt A."/>
            <person name="Clum A."/>
            <person name="Lipzen A."/>
            <person name="Daum C."/>
            <person name="Barry K."/>
            <person name="Grigoriev I.V."/>
            <person name="Vilgalys R."/>
        </authorList>
    </citation>
    <scope>NUCLEOTIDE SEQUENCE</scope>
    <source>
        <strain evidence="2">PMI_201</strain>
    </source>
</reference>
<protein>
    <submittedName>
        <fullName evidence="2">Uncharacterized protein</fullName>
    </submittedName>
</protein>
<evidence type="ECO:0000313" key="2">
    <source>
        <dbReference type="EMBL" id="KAH8698484.1"/>
    </source>
</evidence>
<name>A0AAD4KU59_9EURO</name>
<dbReference type="GeneID" id="70239763"/>
<comment type="caution">
    <text evidence="2">The sequence shown here is derived from an EMBL/GenBank/DDBJ whole genome shotgun (WGS) entry which is preliminary data.</text>
</comment>
<sequence length="212" mass="23041">MSDSSISPQHSGVEDAAKDVEATEAEDVPTPNSAVGPPTSACDILRPLSQVASQGLFPLPTSGSLASLARQQPRQIASTGTSTVHEEPLQSDSGTNATADSFDSESIRKFTAAAWRQQSLPGQIMPIVQVSSSRISPSNSEEAPTSHFSPSPYASIFPEGTESSPLFIHQCEEYEPTNEDSIRKYSESLQLFRRNNEGDDAKIWKRRVLEYR</sequence>